<evidence type="ECO:0000313" key="1">
    <source>
        <dbReference type="EMBL" id="KAI9900515.1"/>
    </source>
</evidence>
<comment type="caution">
    <text evidence="1">The sequence shown here is derived from an EMBL/GenBank/DDBJ whole genome shotgun (WGS) entry which is preliminary data.</text>
</comment>
<accession>A0ACC0V3L9</accession>
<reference evidence="1" key="1">
    <citation type="submission" date="2022-10" db="EMBL/GenBank/DDBJ databases">
        <title>Complete Genome of Trichothecium roseum strain YXFP-22015, a Plant Pathogen Isolated from Citrus.</title>
        <authorList>
            <person name="Wang Y."/>
            <person name="Zhu L."/>
        </authorList>
    </citation>
    <scope>NUCLEOTIDE SEQUENCE</scope>
    <source>
        <strain evidence="1">YXFP-22015</strain>
    </source>
</reference>
<keyword evidence="2" id="KW-1185">Reference proteome</keyword>
<name>A0ACC0V3L9_9HYPO</name>
<proteinExistence type="predicted"/>
<evidence type="ECO:0000313" key="2">
    <source>
        <dbReference type="Proteomes" id="UP001163324"/>
    </source>
</evidence>
<dbReference type="Proteomes" id="UP001163324">
    <property type="component" value="Chromosome 4"/>
</dbReference>
<protein>
    <submittedName>
        <fullName evidence="1">Uncharacterized protein</fullName>
    </submittedName>
</protein>
<sequence>MSRISTARRLRCLSSLQAAVIAAPPPTTASRATFAAAARGISTTTPVRNDADGSGSSRSRSTKNTEWVRGKLWKGETPGSEDPYTQRVEPEEGTVSNLPDEARAAVAAAAATTPKTSTPAPPRHLENSMLVLPPNRTEAATEDDIQANDPSYTPALSVEELEHVAPVGSWWDQPGHWGEESRHRGFGHPARARESEVIEVCLRRALVEVLALRKAGLFAQWAARRWGDGGRRALDDALTVPFMVEGDKAELRGMETDIVKALTDEASFSPEMAAAVAEEEIVSAEEAREMIKGWKPAWKDYPLDRDTKFAMRKRLYQLTGTLIPDAKLAAARTIKHLQTLATVPPKKPKLAEVLGGMSEFGDLPNVRLHERKITSIDRENEVGRWKVIKEELERRGLPVSGQDEAPGAREKQWMKGWK</sequence>
<organism evidence="1 2">
    <name type="scientific">Trichothecium roseum</name>
    <dbReference type="NCBI Taxonomy" id="47278"/>
    <lineage>
        <taxon>Eukaryota</taxon>
        <taxon>Fungi</taxon>
        <taxon>Dikarya</taxon>
        <taxon>Ascomycota</taxon>
        <taxon>Pezizomycotina</taxon>
        <taxon>Sordariomycetes</taxon>
        <taxon>Hypocreomycetidae</taxon>
        <taxon>Hypocreales</taxon>
        <taxon>Hypocreales incertae sedis</taxon>
        <taxon>Trichothecium</taxon>
    </lineage>
</organism>
<gene>
    <name evidence="1" type="ORF">N3K66_004777</name>
</gene>
<dbReference type="EMBL" id="CM047943">
    <property type="protein sequence ID" value="KAI9900515.1"/>
    <property type="molecule type" value="Genomic_DNA"/>
</dbReference>